<proteinExistence type="predicted"/>
<feature type="coiled-coil region" evidence="1">
    <location>
        <begin position="137"/>
        <end position="164"/>
    </location>
</feature>
<dbReference type="EMBL" id="MTSE01000106">
    <property type="protein sequence ID" value="OUJ65900.1"/>
    <property type="molecule type" value="Genomic_DNA"/>
</dbReference>
<dbReference type="RefSeq" id="WP_143436792.1">
    <property type="nucleotide sequence ID" value="NZ_MTSE01000106.1"/>
</dbReference>
<organism evidence="2 3">
    <name type="scientific">Hymenobacter crusticola</name>
    <dbReference type="NCBI Taxonomy" id="1770526"/>
    <lineage>
        <taxon>Bacteria</taxon>
        <taxon>Pseudomonadati</taxon>
        <taxon>Bacteroidota</taxon>
        <taxon>Cytophagia</taxon>
        <taxon>Cytophagales</taxon>
        <taxon>Hymenobacteraceae</taxon>
        <taxon>Hymenobacter</taxon>
    </lineage>
</organism>
<comment type="caution">
    <text evidence="2">The sequence shown here is derived from an EMBL/GenBank/DDBJ whole genome shotgun (WGS) entry which is preliminary data.</text>
</comment>
<keyword evidence="3" id="KW-1185">Reference proteome</keyword>
<dbReference type="Gene3D" id="1.20.120.330">
    <property type="entry name" value="Nucleotidyltransferases domain 2"/>
    <property type="match status" value="1"/>
</dbReference>
<sequence length="255" mass="27786">MIEIDLSKYISGEAGVLEAAKAVRGLKSAVAQLAKGLEEDGKRIESNFQRIRTSIEAISQKAGGLTFSTEADKQQLLELDRQLRTLAQAKQEQKQQDRDRIATQKQLTDTTSLYVRELKAQQTALKQAFNMGDLDGLKRAALNIQALKQDSEQLSRAVRGTSSEFTNAKGSYNAAAAELAKLRAELRAIGGGLDDAGKGFSSANPRVQELQERIGKLDSQLKAADKSIGQSYRNVGNYADSIIEAVRALELEKTS</sequence>
<protein>
    <submittedName>
        <fullName evidence="2">Uncharacterized protein</fullName>
    </submittedName>
</protein>
<dbReference type="AlphaFoldDB" id="A0A243W6A4"/>
<evidence type="ECO:0000313" key="2">
    <source>
        <dbReference type="EMBL" id="OUJ65900.1"/>
    </source>
</evidence>
<keyword evidence="1" id="KW-0175">Coiled coil</keyword>
<feature type="non-terminal residue" evidence="2">
    <location>
        <position position="255"/>
    </location>
</feature>
<reference evidence="2 3" key="1">
    <citation type="submission" date="2017-01" db="EMBL/GenBank/DDBJ databases">
        <title>A new Hymenobacter.</title>
        <authorList>
            <person name="Liang Y."/>
            <person name="Feng F."/>
        </authorList>
    </citation>
    <scope>NUCLEOTIDE SEQUENCE [LARGE SCALE GENOMIC DNA]</scope>
    <source>
        <strain evidence="2">MIMBbqt21</strain>
    </source>
</reference>
<evidence type="ECO:0000313" key="3">
    <source>
        <dbReference type="Proteomes" id="UP000194873"/>
    </source>
</evidence>
<gene>
    <name evidence="2" type="ORF">BXP70_29105</name>
</gene>
<accession>A0A243W6A4</accession>
<dbReference type="Proteomes" id="UP000194873">
    <property type="component" value="Unassembled WGS sequence"/>
</dbReference>
<name>A0A243W6A4_9BACT</name>
<evidence type="ECO:0000256" key="1">
    <source>
        <dbReference type="SAM" id="Coils"/>
    </source>
</evidence>